<evidence type="ECO:0000256" key="1">
    <source>
        <dbReference type="ARBA" id="ARBA00004141"/>
    </source>
</evidence>
<keyword evidence="6 8" id="KW-0472">Membrane</keyword>
<evidence type="ECO:0000256" key="7">
    <source>
        <dbReference type="SAM" id="MobiDB-lite"/>
    </source>
</evidence>
<feature type="region of interest" description="Disordered" evidence="7">
    <location>
        <begin position="49"/>
        <end position="76"/>
    </location>
</feature>
<dbReference type="Gene3D" id="1.10.4160.10">
    <property type="entry name" value="Hydantoin permease"/>
    <property type="match status" value="1"/>
</dbReference>
<feature type="transmembrane region" description="Helical" evidence="8">
    <location>
        <begin position="349"/>
        <end position="369"/>
    </location>
</feature>
<dbReference type="InterPro" id="IPR026030">
    <property type="entry name" value="Pur-cyt_permease_Fcy2/21/22"/>
</dbReference>
<dbReference type="PANTHER" id="PTHR31806">
    <property type="entry name" value="PURINE-CYTOSINE PERMEASE FCY2-RELATED"/>
    <property type="match status" value="1"/>
</dbReference>
<protein>
    <recommendedName>
        <fullName evidence="11">Cytosine permease</fullName>
    </recommendedName>
</protein>
<evidence type="ECO:0000256" key="3">
    <source>
        <dbReference type="ARBA" id="ARBA00022448"/>
    </source>
</evidence>
<feature type="transmembrane region" description="Helical" evidence="8">
    <location>
        <begin position="389"/>
        <end position="411"/>
    </location>
</feature>
<feature type="transmembrane region" description="Helical" evidence="8">
    <location>
        <begin position="592"/>
        <end position="611"/>
    </location>
</feature>
<keyword evidence="3" id="KW-0813">Transport</keyword>
<evidence type="ECO:0000313" key="9">
    <source>
        <dbReference type="EMBL" id="TFB90187.1"/>
    </source>
</evidence>
<proteinExistence type="inferred from homology"/>
<accession>A0ABY2IF60</accession>
<evidence type="ECO:0000313" key="10">
    <source>
        <dbReference type="Proteomes" id="UP000297608"/>
    </source>
</evidence>
<feature type="transmembrane region" description="Helical" evidence="8">
    <location>
        <begin position="441"/>
        <end position="467"/>
    </location>
</feature>
<feature type="transmembrane region" description="Helical" evidence="8">
    <location>
        <begin position="289"/>
        <end position="310"/>
    </location>
</feature>
<feature type="transmembrane region" description="Helical" evidence="8">
    <location>
        <begin position="172"/>
        <end position="190"/>
    </location>
</feature>
<evidence type="ECO:0000256" key="6">
    <source>
        <dbReference type="ARBA" id="ARBA00023136"/>
    </source>
</evidence>
<dbReference type="Pfam" id="PF02133">
    <property type="entry name" value="Transp_cyt_pur"/>
    <property type="match status" value="1"/>
</dbReference>
<comment type="caution">
    <text evidence="9">The sequence shown here is derived from an EMBL/GenBank/DDBJ whole genome shotgun (WGS) entry which is preliminary data.</text>
</comment>
<evidence type="ECO:0000256" key="8">
    <source>
        <dbReference type="SAM" id="Phobius"/>
    </source>
</evidence>
<dbReference type="Proteomes" id="UP000297608">
    <property type="component" value="Unassembled WGS sequence"/>
</dbReference>
<reference evidence="9 10" key="1">
    <citation type="submission" date="2019-03" db="EMBL/GenBank/DDBJ databases">
        <title>Genomics of glacier-inhabiting Cryobacterium strains.</title>
        <authorList>
            <person name="Liu Q."/>
            <person name="Xin Y.-H."/>
        </authorList>
    </citation>
    <scope>NUCLEOTIDE SEQUENCE [LARGE SCALE GENOMIC DNA]</scope>
    <source>
        <strain evidence="9 10">MDB2-B</strain>
    </source>
</reference>
<dbReference type="PANTHER" id="PTHR31806:SF1">
    <property type="entry name" value="PURINE-CYTOSINE PERMEASE FCY2-RELATED"/>
    <property type="match status" value="1"/>
</dbReference>
<sequence length="627" mass="63644">MHCRRRGGPPAGRIFLRWVDHLAGGRAVQRRAGHPRLVGLPGFRASGYTRGMSDRNMRGQGGPVPPEPAPGGDDALTAESPAVIELGISPLDGSAPRTAATEIIGFGIDDDLPDDADDVPTGVAAPVASRRVADDEIVLVDAALADEPRLAIERYAQAPTPVVNRVGRASRVFGLWFAVTASVVSVAVGARLASLGLSLRQVVLVTVLGIVLSLVPLGLGTLAGRRNGQSTVMLSRATFGVIGNLVPAVFALLVRMAWGALLLAILGRAVTAATGPTAPGAAGARDGSVPLAALGVLAVATVIALFGYALIRSVQAVLAVAGATLVIAMMVLSAGLVDLDSALAAPDGSGFTVFGGVTLVFAYLGLAWASSGADLARYQGRSGKGSASLLWLLAGVGVPALVLAVWGAVLVSSQRQRGADLSVDPVGALAALLPEGLEWPLLLLGTVTVLSALILTLYSGGLAAAALSAGLPRAAGVVLTAVGAAVLLLPFGGLGVRAAFLTVPLTLAIPVAAWSGLFSAETLVRASRFDTHSLLKRGGAYADVRWVNLAAFVVFSAIGWGLLVPGAGWSAWQGYLFVPLGIDPGGEFAATNPGVLVAFALGLATPLLAGIPAIRRQERLLTPASAR</sequence>
<evidence type="ECO:0000256" key="4">
    <source>
        <dbReference type="ARBA" id="ARBA00022692"/>
    </source>
</evidence>
<evidence type="ECO:0008006" key="11">
    <source>
        <dbReference type="Google" id="ProtNLM"/>
    </source>
</evidence>
<feature type="transmembrane region" description="Helical" evidence="8">
    <location>
        <begin position="474"/>
        <end position="492"/>
    </location>
</feature>
<feature type="transmembrane region" description="Helical" evidence="8">
    <location>
        <begin position="546"/>
        <end position="572"/>
    </location>
</feature>
<comment type="similarity">
    <text evidence="2">Belongs to the purine-cytosine permease (2.A.39) family.</text>
</comment>
<keyword evidence="5 8" id="KW-1133">Transmembrane helix</keyword>
<feature type="transmembrane region" description="Helical" evidence="8">
    <location>
        <begin position="202"/>
        <end position="224"/>
    </location>
</feature>
<comment type="subcellular location">
    <subcellularLocation>
        <location evidence="1">Membrane</location>
        <topology evidence="1">Multi-pass membrane protein</topology>
    </subcellularLocation>
</comment>
<keyword evidence="10" id="KW-1185">Reference proteome</keyword>
<feature type="transmembrane region" description="Helical" evidence="8">
    <location>
        <begin position="245"/>
        <end position="269"/>
    </location>
</feature>
<feature type="transmembrane region" description="Helical" evidence="8">
    <location>
        <begin position="317"/>
        <end position="337"/>
    </location>
</feature>
<organism evidence="9 10">
    <name type="scientific">Cryobacterium algoricola</name>
    <dbReference type="NCBI Taxonomy" id="1259183"/>
    <lineage>
        <taxon>Bacteria</taxon>
        <taxon>Bacillati</taxon>
        <taxon>Actinomycetota</taxon>
        <taxon>Actinomycetes</taxon>
        <taxon>Micrococcales</taxon>
        <taxon>Microbacteriaceae</taxon>
        <taxon>Cryobacterium</taxon>
    </lineage>
</organism>
<dbReference type="EMBL" id="SOFG01000004">
    <property type="protein sequence ID" value="TFB90187.1"/>
    <property type="molecule type" value="Genomic_DNA"/>
</dbReference>
<evidence type="ECO:0000256" key="2">
    <source>
        <dbReference type="ARBA" id="ARBA00008974"/>
    </source>
</evidence>
<keyword evidence="4 8" id="KW-0812">Transmembrane</keyword>
<dbReference type="InterPro" id="IPR001248">
    <property type="entry name" value="Pur-cyt_permease"/>
</dbReference>
<feature type="transmembrane region" description="Helical" evidence="8">
    <location>
        <begin position="498"/>
        <end position="518"/>
    </location>
</feature>
<name>A0ABY2IF60_9MICO</name>
<gene>
    <name evidence="9" type="ORF">E3O44_00785</name>
</gene>
<evidence type="ECO:0000256" key="5">
    <source>
        <dbReference type="ARBA" id="ARBA00022989"/>
    </source>
</evidence>